<evidence type="ECO:0000313" key="3">
    <source>
        <dbReference type="Proteomes" id="UP000820669"/>
    </source>
</evidence>
<evidence type="ECO:0000256" key="1">
    <source>
        <dbReference type="SAM" id="MobiDB-lite"/>
    </source>
</evidence>
<organism evidence="2 3">
    <name type="scientific">Pseudonocardia acidicola</name>
    <dbReference type="NCBI Taxonomy" id="2724939"/>
    <lineage>
        <taxon>Bacteria</taxon>
        <taxon>Bacillati</taxon>
        <taxon>Actinomycetota</taxon>
        <taxon>Actinomycetes</taxon>
        <taxon>Pseudonocardiales</taxon>
        <taxon>Pseudonocardiaceae</taxon>
        <taxon>Pseudonocardia</taxon>
    </lineage>
</organism>
<proteinExistence type="predicted"/>
<feature type="region of interest" description="Disordered" evidence="1">
    <location>
        <begin position="14"/>
        <end position="35"/>
    </location>
</feature>
<accession>A0ABX1SEG6</accession>
<name>A0ABX1SEG6_9PSEU</name>
<evidence type="ECO:0000313" key="2">
    <source>
        <dbReference type="EMBL" id="NMH99954.1"/>
    </source>
</evidence>
<comment type="caution">
    <text evidence="2">The sequence shown here is derived from an EMBL/GenBank/DDBJ whole genome shotgun (WGS) entry which is preliminary data.</text>
</comment>
<dbReference type="RefSeq" id="WP_169383430.1">
    <property type="nucleotide sequence ID" value="NZ_JAAXLA010000045.1"/>
</dbReference>
<dbReference type="Proteomes" id="UP000820669">
    <property type="component" value="Unassembled WGS sequence"/>
</dbReference>
<reference evidence="2 3" key="1">
    <citation type="submission" date="2020-04" db="EMBL/GenBank/DDBJ databases">
        <authorList>
            <person name="Klaysubun C."/>
            <person name="Duangmal K."/>
            <person name="Lipun K."/>
        </authorList>
    </citation>
    <scope>NUCLEOTIDE SEQUENCE [LARGE SCALE GENOMIC DNA]</scope>
    <source>
        <strain evidence="2 3">K10HN5</strain>
    </source>
</reference>
<dbReference type="EMBL" id="JAAXLA010000045">
    <property type="protein sequence ID" value="NMH99954.1"/>
    <property type="molecule type" value="Genomic_DNA"/>
</dbReference>
<gene>
    <name evidence="2" type="ORF">HF526_21945</name>
</gene>
<evidence type="ECO:0008006" key="4">
    <source>
        <dbReference type="Google" id="ProtNLM"/>
    </source>
</evidence>
<sequence length="62" mass="6431">MQLESAFTIAVPPGVAWATRNDPRTGSGSGTPPPPLGVVWEAGIALLLVAPPIQRPRTARTS</sequence>
<protein>
    <recommendedName>
        <fullName evidence="4">MYXO-CTERM domain-containing protein</fullName>
    </recommendedName>
</protein>
<keyword evidence="3" id="KW-1185">Reference proteome</keyword>